<feature type="binding site" evidence="8">
    <location>
        <position position="15"/>
    </location>
    <ligand>
        <name>Zn(2+)</name>
        <dbReference type="ChEBI" id="CHEBI:29105"/>
    </ligand>
</feature>
<evidence type="ECO:0000313" key="13">
    <source>
        <dbReference type="Proteomes" id="UP000007819"/>
    </source>
</evidence>
<dbReference type="RefSeq" id="XP_001942803.2">
    <property type="nucleotide sequence ID" value="XM_001942768.4"/>
</dbReference>
<dbReference type="PROSITE" id="PS50157">
    <property type="entry name" value="ZINC_FINGER_C2H2_2"/>
    <property type="match status" value="1"/>
</dbReference>
<keyword evidence="6" id="KW-0539">Nucleus</keyword>
<dbReference type="EnsemblMetazoa" id="XM_001942768.5">
    <property type="protein sequence ID" value="XP_001942803.2"/>
    <property type="gene ID" value="LOC100168445"/>
</dbReference>
<feature type="binding site" evidence="8">
    <location>
        <position position="12"/>
    </location>
    <ligand>
        <name>Zn(2+)</name>
        <dbReference type="ChEBI" id="CHEBI:29105"/>
    </ligand>
</feature>
<dbReference type="SUPFAM" id="SSF57716">
    <property type="entry name" value="Glucocorticoid receptor-like (DNA-binding domain)"/>
    <property type="match status" value="1"/>
</dbReference>
<evidence type="ECO:0000256" key="3">
    <source>
        <dbReference type="ARBA" id="ARBA00022737"/>
    </source>
</evidence>
<comment type="subcellular location">
    <subcellularLocation>
        <location evidence="1">Nucleus</location>
    </subcellularLocation>
</comment>
<evidence type="ECO:0000256" key="9">
    <source>
        <dbReference type="SAM" id="MobiDB-lite"/>
    </source>
</evidence>
<evidence type="ECO:0000256" key="4">
    <source>
        <dbReference type="ARBA" id="ARBA00022771"/>
    </source>
</evidence>
<keyword evidence="13" id="KW-1185">Reference proteome</keyword>
<sequence length="737" mass="83263">MSELLCENFDVCRLCLVERGTEGYEPFVHIMTPIDGKLKSKKLVLDLLGIDIESDGVKPKMLCKCCFGSLDSFNQLKKKANENQIVVNYIAKKKFGGTMPETSVASTSSLMLRNNGELSHSMPGTSTASTSSMMLRNNEKASHETPVKSYRSISKRSNEFGNSMPGTSKASTSSMTLRNNKVSSQEPPFKHSRLSSKQSNKFGDSMPGTSKASTSTVTLRNNDESSHETPFKNNRSISKRTNEFGDSMPGTSKASTASMMLMQEIKKERILNERSNSDDYQGSRFLVITSDYEDLSDFSDDGSCIITTAPIETIELISDDEDDDNDNIENVDVSENEETIDLSQDEEIIELSSDSEDNENNIKKEDGNDVTDKLYYCSICQKKNILNHDCSQHTKSFFTCLVPGCNILSRSKKDFTFHYQPHIGMSSSGVMCHRCFKGIDQSNMDDNGYHIYCDMENAFKCYLCNLRYKSIQELAYHKLKSHNGILLNVHGNYLCFHCEESSPDIHEIGNHMKHCLESQAKNETAASMKSKKETELLPIKIKKKNVMVRTNKNNNMIPRTSEHVLFTCLKPSCNVIFQSFSNFKFHYRRHFELGNALVCWQCCKPFSDIPDLRAHQVKNNCRTPGMYKCKCSAKFDDLESLSIHKLTFHGGKLVAGKKNRKTIVCAFCQMDINIFNFKSHLATCRKKNCKQNTCTTKSKGEYTCLTCERVFASSISLSNHSRVHNRFLISNLKKEST</sequence>
<name>A0A8R2A3U2_ACYPI</name>
<feature type="compositionally biased region" description="Basic and acidic residues" evidence="9">
    <location>
        <begin position="221"/>
        <end position="230"/>
    </location>
</feature>
<dbReference type="PROSITE" id="PS00028">
    <property type="entry name" value="ZINC_FINGER_C2H2_1"/>
    <property type="match status" value="3"/>
</dbReference>
<dbReference type="KEGG" id="api:100168445"/>
<keyword evidence="2 8" id="KW-0479">Metal-binding</keyword>
<evidence type="ECO:0000256" key="1">
    <source>
        <dbReference type="ARBA" id="ARBA00004123"/>
    </source>
</evidence>
<protein>
    <submittedName>
        <fullName evidence="12">Uncharacterized protein</fullName>
    </submittedName>
</protein>
<dbReference type="SMART" id="SM00355">
    <property type="entry name" value="ZnF_C2H2"/>
    <property type="match status" value="7"/>
</dbReference>
<dbReference type="InterPro" id="IPR012934">
    <property type="entry name" value="Znf_AD"/>
</dbReference>
<feature type="binding site" evidence="8">
    <location>
        <position position="66"/>
    </location>
    <ligand>
        <name>Zn(2+)</name>
        <dbReference type="ChEBI" id="CHEBI:29105"/>
    </ligand>
</feature>
<reference evidence="13" key="1">
    <citation type="submission" date="2010-06" db="EMBL/GenBank/DDBJ databases">
        <authorList>
            <person name="Jiang H."/>
            <person name="Abraham K."/>
            <person name="Ali S."/>
            <person name="Alsbrooks S.L."/>
            <person name="Anim B.N."/>
            <person name="Anosike U.S."/>
            <person name="Attaway T."/>
            <person name="Bandaranaike D.P."/>
            <person name="Battles P.K."/>
            <person name="Bell S.N."/>
            <person name="Bell A.V."/>
            <person name="Beltran B."/>
            <person name="Bickham C."/>
            <person name="Bustamante Y."/>
            <person name="Caleb T."/>
            <person name="Canada A."/>
            <person name="Cardenas V."/>
            <person name="Carter K."/>
            <person name="Chacko J."/>
            <person name="Chandrabose M.N."/>
            <person name="Chavez D."/>
            <person name="Chavez A."/>
            <person name="Chen L."/>
            <person name="Chu H.-S."/>
            <person name="Claassen K.J."/>
            <person name="Cockrell R."/>
            <person name="Collins M."/>
            <person name="Cooper J.A."/>
            <person name="Cree A."/>
            <person name="Curry S.M."/>
            <person name="Da Y."/>
            <person name="Dao M.D."/>
            <person name="Das B."/>
            <person name="Davila M.-L."/>
            <person name="Davy-Carroll L."/>
            <person name="Denson S."/>
            <person name="Dinh H."/>
            <person name="Ebong V.E."/>
            <person name="Edwards J.R."/>
            <person name="Egan A."/>
            <person name="El-Daye J."/>
            <person name="Escobedo L."/>
            <person name="Fernandez S."/>
            <person name="Fernando P.R."/>
            <person name="Flagg N."/>
            <person name="Forbes L.D."/>
            <person name="Fowler R.G."/>
            <person name="Fu Q."/>
            <person name="Gabisi R.A."/>
            <person name="Ganer J."/>
            <person name="Garbino Pronczuk A."/>
            <person name="Garcia R.M."/>
            <person name="Garner T."/>
            <person name="Garrett T.E."/>
            <person name="Gonzalez D.A."/>
            <person name="Hamid H."/>
            <person name="Hawkins E.S."/>
            <person name="Hirani K."/>
            <person name="Hogues M.E."/>
            <person name="Hollins B."/>
            <person name="Hsiao C.-H."/>
            <person name="Jabil R."/>
            <person name="James M.L."/>
            <person name="Jhangiani S.N."/>
            <person name="Johnson B."/>
            <person name="Johnson Q."/>
            <person name="Joshi V."/>
            <person name="Kalu J.B."/>
            <person name="Kam C."/>
            <person name="Kashfia A."/>
            <person name="Keebler J."/>
            <person name="Kisamo H."/>
            <person name="Kovar C.L."/>
            <person name="Lago L.A."/>
            <person name="Lai C.-Y."/>
            <person name="Laidlaw J."/>
            <person name="Lara F."/>
            <person name="Le T.-K."/>
            <person name="Lee S.L."/>
            <person name="Legall F.H."/>
            <person name="Lemon S.J."/>
            <person name="Lewis L.R."/>
            <person name="Li B."/>
            <person name="Liu Y."/>
            <person name="Liu Y.-S."/>
            <person name="Lopez J."/>
            <person name="Lozado R.J."/>
            <person name="Lu J."/>
            <person name="Madu R.C."/>
            <person name="Maheshwari M."/>
            <person name="Maheshwari R."/>
            <person name="Malloy K."/>
            <person name="Martinez E."/>
            <person name="Mathew T."/>
            <person name="Mercado I.C."/>
            <person name="Mercado C."/>
            <person name="Meyer B."/>
            <person name="Montgomery K."/>
            <person name="Morgan M.B."/>
            <person name="Munidasa M."/>
            <person name="Nazareth L.V."/>
            <person name="Nelson J."/>
            <person name="Ng B.M."/>
            <person name="Nguyen N.B."/>
            <person name="Nguyen P.Q."/>
            <person name="Nguyen T."/>
            <person name="Obregon M."/>
            <person name="Okwuonu G.O."/>
            <person name="Onwere C.G."/>
            <person name="Orozco G."/>
            <person name="Parra A."/>
            <person name="Patel S."/>
            <person name="Patil S."/>
            <person name="Perez A."/>
            <person name="Perez Y."/>
            <person name="Pham C."/>
            <person name="Primus E.L."/>
            <person name="Pu L.-L."/>
            <person name="Puazo M."/>
            <person name="Qin X."/>
            <person name="Quiroz J.B."/>
            <person name="Reese J."/>
            <person name="Richards S."/>
            <person name="Rives C.M."/>
            <person name="Robberts R."/>
            <person name="Ruiz S.J."/>
            <person name="Ruiz M.J."/>
            <person name="Santibanez J."/>
            <person name="Schneider B.W."/>
            <person name="Sisson I."/>
            <person name="Smith M."/>
            <person name="Sodergren E."/>
            <person name="Song X.-Z."/>
            <person name="Song B.B."/>
            <person name="Summersgill H."/>
            <person name="Thelus R."/>
            <person name="Thornton R.D."/>
            <person name="Trejos Z.Y."/>
            <person name="Usmani K."/>
            <person name="Vattathil S."/>
            <person name="Villasana D."/>
            <person name="Walker D.L."/>
            <person name="Wang S."/>
            <person name="Wang K."/>
            <person name="White C.S."/>
            <person name="Williams A.C."/>
            <person name="Williamson J."/>
            <person name="Wilson K."/>
            <person name="Woghiren I.O."/>
            <person name="Woodworth J.R."/>
            <person name="Worley K.C."/>
            <person name="Wright R.A."/>
            <person name="Wu W."/>
            <person name="Young L."/>
            <person name="Zhang L."/>
            <person name="Zhang J."/>
            <person name="Zhu Y."/>
            <person name="Muzny D.M."/>
            <person name="Weinstock G."/>
            <person name="Gibbs R.A."/>
        </authorList>
    </citation>
    <scope>NUCLEOTIDE SEQUENCE [LARGE SCALE GENOMIC DNA]</scope>
    <source>
        <strain evidence="13">LSR1</strain>
    </source>
</reference>
<feature type="region of interest" description="Disordered" evidence="9">
    <location>
        <begin position="137"/>
        <end position="253"/>
    </location>
</feature>
<keyword evidence="5 8" id="KW-0862">Zinc</keyword>
<dbReference type="GO" id="GO:0000978">
    <property type="term" value="F:RNA polymerase II cis-regulatory region sequence-specific DNA binding"/>
    <property type="evidence" value="ECO:0007669"/>
    <property type="project" value="TreeGrafter"/>
</dbReference>
<dbReference type="SMART" id="SM00868">
    <property type="entry name" value="zf-AD"/>
    <property type="match status" value="1"/>
</dbReference>
<evidence type="ECO:0000256" key="5">
    <source>
        <dbReference type="ARBA" id="ARBA00022833"/>
    </source>
</evidence>
<dbReference type="PANTHER" id="PTHR24376:SF235">
    <property type="entry name" value="C2H2-TYPE DOMAIN-CONTAINING PROTEIN"/>
    <property type="match status" value="1"/>
</dbReference>
<proteinExistence type="predicted"/>
<evidence type="ECO:0000313" key="12">
    <source>
        <dbReference type="EnsemblMetazoa" id="XP_001942803.2"/>
    </source>
</evidence>
<evidence type="ECO:0000256" key="2">
    <source>
        <dbReference type="ARBA" id="ARBA00022723"/>
    </source>
</evidence>
<dbReference type="Gene3D" id="3.40.1800.20">
    <property type="match status" value="1"/>
</dbReference>
<feature type="compositionally biased region" description="Polar residues" evidence="9">
    <location>
        <begin position="195"/>
        <end position="220"/>
    </location>
</feature>
<dbReference type="OrthoDB" id="6626892at2759"/>
<evidence type="ECO:0000259" key="10">
    <source>
        <dbReference type="PROSITE" id="PS50157"/>
    </source>
</evidence>
<evidence type="ECO:0000256" key="7">
    <source>
        <dbReference type="PROSITE-ProRule" id="PRU00042"/>
    </source>
</evidence>
<dbReference type="GO" id="GO:0001228">
    <property type="term" value="F:DNA-binding transcription activator activity, RNA polymerase II-specific"/>
    <property type="evidence" value="ECO:0007669"/>
    <property type="project" value="TreeGrafter"/>
</dbReference>
<dbReference type="GeneID" id="100168445"/>
<dbReference type="GO" id="GO:0005634">
    <property type="term" value="C:nucleus"/>
    <property type="evidence" value="ECO:0007669"/>
    <property type="project" value="UniProtKB-SubCell"/>
</dbReference>
<organism evidence="12 13">
    <name type="scientific">Acyrthosiphon pisum</name>
    <name type="common">Pea aphid</name>
    <dbReference type="NCBI Taxonomy" id="7029"/>
    <lineage>
        <taxon>Eukaryota</taxon>
        <taxon>Metazoa</taxon>
        <taxon>Ecdysozoa</taxon>
        <taxon>Arthropoda</taxon>
        <taxon>Hexapoda</taxon>
        <taxon>Insecta</taxon>
        <taxon>Pterygota</taxon>
        <taxon>Neoptera</taxon>
        <taxon>Paraneoptera</taxon>
        <taxon>Hemiptera</taxon>
        <taxon>Sternorrhyncha</taxon>
        <taxon>Aphidomorpha</taxon>
        <taxon>Aphidoidea</taxon>
        <taxon>Aphididae</taxon>
        <taxon>Macrosiphini</taxon>
        <taxon>Acyrthosiphon</taxon>
    </lineage>
</organism>
<evidence type="ECO:0000256" key="6">
    <source>
        <dbReference type="ARBA" id="ARBA00023242"/>
    </source>
</evidence>
<dbReference type="AlphaFoldDB" id="A0A8R2A3U2"/>
<feature type="domain" description="ZAD" evidence="11">
    <location>
        <begin position="10"/>
        <end position="90"/>
    </location>
</feature>
<accession>A0A8R2A3U2</accession>
<dbReference type="PROSITE" id="PS51915">
    <property type="entry name" value="ZAD"/>
    <property type="match status" value="1"/>
</dbReference>
<keyword evidence="3" id="KW-0677">Repeat</keyword>
<feature type="compositionally biased region" description="Polar residues" evidence="9">
    <location>
        <begin position="159"/>
        <end position="186"/>
    </location>
</feature>
<evidence type="ECO:0000259" key="11">
    <source>
        <dbReference type="PROSITE" id="PS51915"/>
    </source>
</evidence>
<dbReference type="InterPro" id="IPR013087">
    <property type="entry name" value="Znf_C2H2_type"/>
</dbReference>
<keyword evidence="4 7" id="KW-0863">Zinc-finger</keyword>
<reference evidence="12" key="2">
    <citation type="submission" date="2022-06" db="UniProtKB">
        <authorList>
            <consortium name="EnsemblMetazoa"/>
        </authorList>
    </citation>
    <scope>IDENTIFICATION</scope>
</reference>
<feature type="domain" description="C2H2-type" evidence="10">
    <location>
        <begin position="702"/>
        <end position="724"/>
    </location>
</feature>
<feature type="binding site" evidence="8">
    <location>
        <position position="63"/>
    </location>
    <ligand>
        <name>Zn(2+)</name>
        <dbReference type="ChEBI" id="CHEBI:29105"/>
    </ligand>
</feature>
<dbReference type="Proteomes" id="UP000007819">
    <property type="component" value="Chromosome X"/>
</dbReference>
<evidence type="ECO:0000256" key="8">
    <source>
        <dbReference type="PROSITE-ProRule" id="PRU01263"/>
    </source>
</evidence>
<feature type="compositionally biased region" description="Basic and acidic residues" evidence="9">
    <location>
        <begin position="137"/>
        <end position="146"/>
    </location>
</feature>
<dbReference type="GO" id="GO:0008270">
    <property type="term" value="F:zinc ion binding"/>
    <property type="evidence" value="ECO:0007669"/>
    <property type="project" value="UniProtKB-UniRule"/>
</dbReference>
<dbReference type="PANTHER" id="PTHR24376">
    <property type="entry name" value="ZINC FINGER PROTEIN"/>
    <property type="match status" value="1"/>
</dbReference>